<proteinExistence type="predicted"/>
<dbReference type="OrthoDB" id="5812644at2"/>
<organism evidence="2 3">
    <name type="scientific">Photobacterium galatheae</name>
    <dbReference type="NCBI Taxonomy" id="1654360"/>
    <lineage>
        <taxon>Bacteria</taxon>
        <taxon>Pseudomonadati</taxon>
        <taxon>Pseudomonadota</taxon>
        <taxon>Gammaproteobacteria</taxon>
        <taxon>Vibrionales</taxon>
        <taxon>Vibrionaceae</taxon>
        <taxon>Photobacterium</taxon>
    </lineage>
</organism>
<dbReference type="RefSeq" id="WP_036756893.1">
    <property type="nucleotide sequence ID" value="NZ_JAGSGC010000018.1"/>
</dbReference>
<evidence type="ECO:0000313" key="2">
    <source>
        <dbReference type="EMBL" id="KDM89854.1"/>
    </source>
</evidence>
<evidence type="ECO:0000313" key="3">
    <source>
        <dbReference type="Proteomes" id="UP000027192"/>
    </source>
</evidence>
<reference evidence="2 3" key="1">
    <citation type="submission" date="2014-04" db="EMBL/GenBank/DDBJ databases">
        <title>Draft genome sequence of Photobacterium halotolerans S2753: a solonamide, ngercheumicin and holomycin producer.</title>
        <authorList>
            <person name="Machado H.R."/>
            <person name="Gram L."/>
        </authorList>
    </citation>
    <scope>NUCLEOTIDE SEQUENCE [LARGE SCALE GENOMIC DNA]</scope>
    <source>
        <strain evidence="2 3">S2753</strain>
    </source>
</reference>
<dbReference type="Proteomes" id="UP000027192">
    <property type="component" value="Unassembled WGS sequence"/>
</dbReference>
<keyword evidence="1" id="KW-1133">Transmembrane helix</keyword>
<gene>
    <name evidence="2" type="ORF">EA58_20605</name>
</gene>
<keyword evidence="1" id="KW-0472">Membrane</keyword>
<dbReference type="EMBL" id="JMIB01000043">
    <property type="protein sequence ID" value="KDM89854.1"/>
    <property type="molecule type" value="Genomic_DNA"/>
</dbReference>
<name>A0A066RHQ9_9GAMM</name>
<comment type="caution">
    <text evidence="2">The sequence shown here is derived from an EMBL/GenBank/DDBJ whole genome shotgun (WGS) entry which is preliminary data.</text>
</comment>
<keyword evidence="3" id="KW-1185">Reference proteome</keyword>
<dbReference type="AlphaFoldDB" id="A0A066RHQ9"/>
<sequence length="340" mass="38000">MTKKNLLLRFILPLMIAMILGAVVLNYYTYHTRPAELHLTSIELAPFSDDKSVLLKPELIAMSQKEYDALIAMSQKEYDALIAERSDGGDETLGGECQRWTSQLPAWLLCGDPGYLQHTDLTERFIPPSKLSVSGLLKANPMRNALYIYRISRDLQAEGSLISQLDVYTHDDGVAHYYRYDEKGTLMNQPLSDLPQPVVYVEDVINTGLQPTLRFTFSNRGAREARLNALRSERVFVVTAPSQHDYQGEHLPSRLAMPANGFNLGPDEDETVSLTEPVTLGSQQDKAVEVPLNILDLGTGTSPGYLLVRFYLDYSDGSKNQSMLLGSFLFSDHVHLVLGE</sequence>
<protein>
    <submittedName>
        <fullName evidence="2">Uncharacterized protein</fullName>
    </submittedName>
</protein>
<keyword evidence="1" id="KW-0812">Transmembrane</keyword>
<accession>A0A066RHQ9</accession>
<feature type="transmembrane region" description="Helical" evidence="1">
    <location>
        <begin position="7"/>
        <end position="28"/>
    </location>
</feature>
<evidence type="ECO:0000256" key="1">
    <source>
        <dbReference type="SAM" id="Phobius"/>
    </source>
</evidence>